<dbReference type="AlphaFoldDB" id="A0A4R4V2L2"/>
<feature type="domain" description="Outer membrane channel protein CpnT-like N-terminal" evidence="3">
    <location>
        <begin position="17"/>
        <end position="144"/>
    </location>
</feature>
<feature type="region of interest" description="Disordered" evidence="1">
    <location>
        <begin position="223"/>
        <end position="261"/>
    </location>
</feature>
<evidence type="ECO:0000256" key="2">
    <source>
        <dbReference type="SAM" id="Phobius"/>
    </source>
</evidence>
<keyword evidence="2" id="KW-1133">Transmembrane helix</keyword>
<evidence type="ECO:0000256" key="1">
    <source>
        <dbReference type="SAM" id="MobiDB-lite"/>
    </source>
</evidence>
<protein>
    <recommendedName>
        <fullName evidence="3">Outer membrane channel protein CpnT-like N-terminal domain-containing protein</fullName>
    </recommendedName>
</protein>
<keyword evidence="5" id="KW-1185">Reference proteome</keyword>
<dbReference type="InterPro" id="IPR057746">
    <property type="entry name" value="CpnT-like_N"/>
</dbReference>
<sequence>MALTLPPNLQSSFALLDVEWPSEDEDHIRACGAAFRACATTLTNQTIPTAHGAVDHAAQHNSGDHIDALTGHWAEYHADDAQSGHLQSLATSMHALADGCDLFAQIVELIKIVLKLLSVYVLLALVWAASMAVVSGGLAALKARGSVMMLRTFAKKAVATLRGRLQRYFGHKLIRAVETRLRRILHAKPPSFPARPKGSLLRRAAAVKGMAASSAGAAWLMEGLPESRPRPPLNSPEKGPRDGKYDLGPPRDPGIPFDDPWPYDPDAKPSIGDHVAWQKWRALQLAEEAAPGFDEAADTFKHYMDGSGDDYHIDYDKAYRDDKLIRDAVDAEIRRAQENAERLYRESGRQNFQMTGEPTQIKETETKNWEFALGRHSIWGSADVRVDGNQATMDITVHAYDRYNFNREDKWINQDNGRFETLGWARSYDTHGGLKRTVTWTLP</sequence>
<proteinExistence type="predicted"/>
<evidence type="ECO:0000259" key="3">
    <source>
        <dbReference type="Pfam" id="PF25547"/>
    </source>
</evidence>
<accession>A0A4R4V2L2</accession>
<organism evidence="4 5">
    <name type="scientific">Nonomuraea deserti</name>
    <dbReference type="NCBI Taxonomy" id="1848322"/>
    <lineage>
        <taxon>Bacteria</taxon>
        <taxon>Bacillati</taxon>
        <taxon>Actinomycetota</taxon>
        <taxon>Actinomycetes</taxon>
        <taxon>Streptosporangiales</taxon>
        <taxon>Streptosporangiaceae</taxon>
        <taxon>Nonomuraea</taxon>
    </lineage>
</organism>
<keyword evidence="2" id="KW-0472">Membrane</keyword>
<gene>
    <name evidence="4" type="ORF">E1292_32415</name>
</gene>
<name>A0A4R4V2L2_9ACTN</name>
<evidence type="ECO:0000313" key="5">
    <source>
        <dbReference type="Proteomes" id="UP000295258"/>
    </source>
</evidence>
<evidence type="ECO:0000313" key="4">
    <source>
        <dbReference type="EMBL" id="TDC99287.1"/>
    </source>
</evidence>
<reference evidence="4 5" key="1">
    <citation type="submission" date="2019-03" db="EMBL/GenBank/DDBJ databases">
        <title>Draft genome sequences of novel Actinobacteria.</title>
        <authorList>
            <person name="Sahin N."/>
            <person name="Ay H."/>
            <person name="Saygin H."/>
        </authorList>
    </citation>
    <scope>NUCLEOTIDE SEQUENCE [LARGE SCALE GENOMIC DNA]</scope>
    <source>
        <strain evidence="4 5">KC310</strain>
    </source>
</reference>
<dbReference type="RefSeq" id="WP_132599823.1">
    <property type="nucleotide sequence ID" value="NZ_SMKO01000117.1"/>
</dbReference>
<comment type="caution">
    <text evidence="4">The sequence shown here is derived from an EMBL/GenBank/DDBJ whole genome shotgun (WGS) entry which is preliminary data.</text>
</comment>
<keyword evidence="2" id="KW-0812">Transmembrane</keyword>
<feature type="transmembrane region" description="Helical" evidence="2">
    <location>
        <begin position="117"/>
        <end position="141"/>
    </location>
</feature>
<dbReference type="Proteomes" id="UP000295258">
    <property type="component" value="Unassembled WGS sequence"/>
</dbReference>
<dbReference type="EMBL" id="SMKO01000117">
    <property type="protein sequence ID" value="TDC99287.1"/>
    <property type="molecule type" value="Genomic_DNA"/>
</dbReference>
<dbReference type="Pfam" id="PF25547">
    <property type="entry name" value="WXG100_2"/>
    <property type="match status" value="1"/>
</dbReference>